<reference evidence="1" key="1">
    <citation type="submission" date="2021-03" db="EMBL/GenBank/DDBJ databases">
        <authorList>
            <person name="Li Z."/>
            <person name="Yang C."/>
        </authorList>
    </citation>
    <scope>NUCLEOTIDE SEQUENCE</scope>
    <source>
        <strain evidence="1">Dzin_1.0</strain>
        <tissue evidence="1">Leaf</tissue>
    </source>
</reference>
<evidence type="ECO:0000313" key="1">
    <source>
        <dbReference type="EMBL" id="KAJ0972430.1"/>
    </source>
</evidence>
<organism evidence="1 2">
    <name type="scientific">Dioscorea zingiberensis</name>
    <dbReference type="NCBI Taxonomy" id="325984"/>
    <lineage>
        <taxon>Eukaryota</taxon>
        <taxon>Viridiplantae</taxon>
        <taxon>Streptophyta</taxon>
        <taxon>Embryophyta</taxon>
        <taxon>Tracheophyta</taxon>
        <taxon>Spermatophyta</taxon>
        <taxon>Magnoliopsida</taxon>
        <taxon>Liliopsida</taxon>
        <taxon>Dioscoreales</taxon>
        <taxon>Dioscoreaceae</taxon>
        <taxon>Dioscorea</taxon>
    </lineage>
</organism>
<proteinExistence type="predicted"/>
<accession>A0A9D5CHX5</accession>
<dbReference type="PANTHER" id="PTHR36736:SF1">
    <property type="entry name" value="OS03G0100030 PROTEIN"/>
    <property type="match status" value="1"/>
</dbReference>
<dbReference type="Proteomes" id="UP001085076">
    <property type="component" value="Miscellaneous, Linkage group lg05"/>
</dbReference>
<dbReference type="AlphaFoldDB" id="A0A9D5CHX5"/>
<sequence length="129" mass="15062">MSSRNQNKPPRRPSNKKENALDEAQIVIRKMLQYYYVLILAVKDLKKLFAAWYERRQMRKIYSPLLEGLLALYLGFEWIQTDNILAPMITHGLWFWAMACGRFMTTGVGCATESSSLTQLHSWKNLDCQ</sequence>
<dbReference type="OrthoDB" id="1913265at2759"/>
<evidence type="ECO:0000313" key="2">
    <source>
        <dbReference type="Proteomes" id="UP001085076"/>
    </source>
</evidence>
<comment type="caution">
    <text evidence="1">The sequence shown here is derived from an EMBL/GenBank/DDBJ whole genome shotgun (WGS) entry which is preliminary data.</text>
</comment>
<reference evidence="1" key="2">
    <citation type="journal article" date="2022" name="Hortic Res">
        <title>The genome of Dioscorea zingiberensis sheds light on the biosynthesis, origin and evolution of the medicinally important diosgenin saponins.</title>
        <authorList>
            <person name="Li Y."/>
            <person name="Tan C."/>
            <person name="Li Z."/>
            <person name="Guo J."/>
            <person name="Li S."/>
            <person name="Chen X."/>
            <person name="Wang C."/>
            <person name="Dai X."/>
            <person name="Yang H."/>
            <person name="Song W."/>
            <person name="Hou L."/>
            <person name="Xu J."/>
            <person name="Tong Z."/>
            <person name="Xu A."/>
            <person name="Yuan X."/>
            <person name="Wang W."/>
            <person name="Yang Q."/>
            <person name="Chen L."/>
            <person name="Sun Z."/>
            <person name="Wang K."/>
            <person name="Pan B."/>
            <person name="Chen J."/>
            <person name="Bao Y."/>
            <person name="Liu F."/>
            <person name="Qi X."/>
            <person name="Gang D.R."/>
            <person name="Wen J."/>
            <person name="Li J."/>
        </authorList>
    </citation>
    <scope>NUCLEOTIDE SEQUENCE</scope>
    <source>
        <strain evidence="1">Dzin_1.0</strain>
    </source>
</reference>
<keyword evidence="2" id="KW-1185">Reference proteome</keyword>
<dbReference type="PANTHER" id="PTHR36736">
    <property type="entry name" value="OS03G0100030 PROTEIN"/>
    <property type="match status" value="1"/>
</dbReference>
<gene>
    <name evidence="1" type="ORF">J5N97_020389</name>
</gene>
<dbReference type="EMBL" id="JAGGNH010000005">
    <property type="protein sequence ID" value="KAJ0972430.1"/>
    <property type="molecule type" value="Genomic_DNA"/>
</dbReference>
<protein>
    <submittedName>
        <fullName evidence="1">Uncharacterized protein</fullName>
    </submittedName>
</protein>
<name>A0A9D5CHX5_9LILI</name>